<dbReference type="SUPFAM" id="SSF56059">
    <property type="entry name" value="Glutathione synthetase ATP-binding domain-like"/>
    <property type="match status" value="1"/>
</dbReference>
<proteinExistence type="predicted"/>
<dbReference type="Proteomes" id="UP001649381">
    <property type="component" value="Unassembled WGS sequence"/>
</dbReference>
<reference evidence="1 2" key="1">
    <citation type="submission" date="2022-01" db="EMBL/GenBank/DDBJ databases">
        <title>Alkalihalobacillus sp. EGI L200015, a novel bacterium isolated from a salt lake sediment.</title>
        <authorList>
            <person name="Gao L."/>
            <person name="Fang B.-Z."/>
            <person name="Li W.-J."/>
        </authorList>
    </citation>
    <scope>NUCLEOTIDE SEQUENCE [LARGE SCALE GENOMIC DNA]</scope>
    <source>
        <strain evidence="1 2">KCTC 12718</strain>
    </source>
</reference>
<gene>
    <name evidence="1" type="ORF">L2716_00325</name>
</gene>
<dbReference type="InterPro" id="IPR026838">
    <property type="entry name" value="YheC/D"/>
</dbReference>
<organism evidence="1 2">
    <name type="scientific">Pseudalkalibacillus berkeleyi</name>
    <dbReference type="NCBI Taxonomy" id="1069813"/>
    <lineage>
        <taxon>Bacteria</taxon>
        <taxon>Bacillati</taxon>
        <taxon>Bacillota</taxon>
        <taxon>Bacilli</taxon>
        <taxon>Bacillales</taxon>
        <taxon>Fictibacillaceae</taxon>
        <taxon>Pseudalkalibacillus</taxon>
    </lineage>
</organism>
<evidence type="ECO:0000313" key="2">
    <source>
        <dbReference type="Proteomes" id="UP001649381"/>
    </source>
</evidence>
<keyword evidence="2" id="KW-1185">Reference proteome</keyword>
<name>A0ABS9GWQ8_9BACL</name>
<accession>A0ABS9GWQ8</accession>
<dbReference type="EMBL" id="JAKIJS010000001">
    <property type="protein sequence ID" value="MCF6136151.1"/>
    <property type="molecule type" value="Genomic_DNA"/>
</dbReference>
<sequence>MSNLHAISVTKGNADTLFVPISLFRKWYNNQSFPTKLKYGHRLHDVHVQPHPDQKELYMVTESLRENLALLENQSHHIYEQNGIIHVGPVVGIYTAGFTNHLQQPFGERSKMFAKMLIHARKQGVTCYVFGSNHINWDRQEVYGYLYKKTGWVRSTLPLPNIIYDRLPNRKIEALPSTVETNLKLQAMENLLWFNPGFFDKWTVYDYLMKDRTIQKYLPESLFSPDYKSIERMLNRYKNVYVKPSSGSLGNGIQQILRRKNDPYYYIRFRHEDCNRLRRYSSLKRLLHKQFPNGLKGYIAQQGIHLVNCNGNAIDFRVHTNRGRNGDWEVSAIAAKLAGTGSITTHITSGGKTLTLSEIIHDLGQSQKIVQEIKTAALLLSEALSSRHDELIGEIGFDIGIDEKGSVWLFEANSKPGRSIFQHPNMNAYDRKTLSLPFAFSIYLFEQNVLNQVAVKQ</sequence>
<protein>
    <submittedName>
        <fullName evidence="1">YheC/YheD family protein</fullName>
    </submittedName>
</protein>
<dbReference type="RefSeq" id="WP_236330366.1">
    <property type="nucleotide sequence ID" value="NZ_JAKIJS010000001.1"/>
</dbReference>
<dbReference type="Pfam" id="PF14398">
    <property type="entry name" value="ATPgrasp_YheCD"/>
    <property type="match status" value="1"/>
</dbReference>
<evidence type="ECO:0000313" key="1">
    <source>
        <dbReference type="EMBL" id="MCF6136151.1"/>
    </source>
</evidence>
<comment type="caution">
    <text evidence="1">The sequence shown here is derived from an EMBL/GenBank/DDBJ whole genome shotgun (WGS) entry which is preliminary data.</text>
</comment>